<keyword evidence="3" id="KW-1185">Reference proteome</keyword>
<protein>
    <recommendedName>
        <fullName evidence="4">Pr1-like protein</fullName>
    </recommendedName>
</protein>
<organism evidence="2 3">
    <name type="scientific">Tepidiforma flava</name>
    <dbReference type="NCBI Taxonomy" id="3004094"/>
    <lineage>
        <taxon>Bacteria</taxon>
        <taxon>Bacillati</taxon>
        <taxon>Chloroflexota</taxon>
        <taxon>Tepidiformia</taxon>
        <taxon>Tepidiformales</taxon>
        <taxon>Tepidiformaceae</taxon>
        <taxon>Tepidiforma</taxon>
    </lineage>
</organism>
<evidence type="ECO:0000256" key="1">
    <source>
        <dbReference type="SAM" id="MobiDB-lite"/>
    </source>
</evidence>
<reference evidence="2 3" key="1">
    <citation type="journal article" date="2023" name="ISME J.">
        <title>Thermophilic Dehalococcoidia with unusual traits shed light on an unexpected past.</title>
        <authorList>
            <person name="Palmer M."/>
            <person name="Covington J.K."/>
            <person name="Zhou E.M."/>
            <person name="Thomas S.C."/>
            <person name="Habib N."/>
            <person name="Seymour C.O."/>
            <person name="Lai D."/>
            <person name="Johnston J."/>
            <person name="Hashimi A."/>
            <person name="Jiao J.Y."/>
            <person name="Muok A.R."/>
            <person name="Liu L."/>
            <person name="Xian W.D."/>
            <person name="Zhi X.Y."/>
            <person name="Li M.M."/>
            <person name="Silva L.P."/>
            <person name="Bowen B.P."/>
            <person name="Louie K."/>
            <person name="Briegel A."/>
            <person name="Pett-Ridge J."/>
            <person name="Weber P.K."/>
            <person name="Tocheva E.I."/>
            <person name="Woyke T."/>
            <person name="Northen T.R."/>
            <person name="Mayali X."/>
            <person name="Li W.J."/>
            <person name="Hedlund B.P."/>
        </authorList>
    </citation>
    <scope>NUCLEOTIDE SEQUENCE [LARGE SCALE GENOMIC DNA]</scope>
    <source>
        <strain evidence="2 3">YIM 72310</strain>
    </source>
</reference>
<sequence length="60" mass="6058">MRTRKSARTVGEGGAVGVGLGDEDDDGGAGKEADGMDGERVEARAGREHADGEAGDGRWG</sequence>
<evidence type="ECO:0008006" key="4">
    <source>
        <dbReference type="Google" id="ProtNLM"/>
    </source>
</evidence>
<feature type="region of interest" description="Disordered" evidence="1">
    <location>
        <begin position="1"/>
        <end position="60"/>
    </location>
</feature>
<evidence type="ECO:0000313" key="3">
    <source>
        <dbReference type="Proteomes" id="UP001212803"/>
    </source>
</evidence>
<proteinExistence type="predicted"/>
<feature type="compositionally biased region" description="Basic and acidic residues" evidence="1">
    <location>
        <begin position="28"/>
        <end position="60"/>
    </location>
</feature>
<dbReference type="Proteomes" id="UP001212803">
    <property type="component" value="Chromosome"/>
</dbReference>
<dbReference type="EMBL" id="CP115149">
    <property type="protein sequence ID" value="WBL35235.1"/>
    <property type="molecule type" value="Genomic_DNA"/>
</dbReference>
<accession>A0ABY7M4E6</accession>
<evidence type="ECO:0000313" key="2">
    <source>
        <dbReference type="EMBL" id="WBL35235.1"/>
    </source>
</evidence>
<name>A0ABY7M4E6_9CHLR</name>
<dbReference type="RefSeq" id="WP_270055762.1">
    <property type="nucleotide sequence ID" value="NZ_CP115149.1"/>
</dbReference>
<feature type="compositionally biased region" description="Gly residues" evidence="1">
    <location>
        <begin position="11"/>
        <end position="20"/>
    </location>
</feature>
<gene>
    <name evidence="2" type="ORF">O0235_10600</name>
</gene>